<dbReference type="Proteomes" id="UP000232164">
    <property type="component" value="Unassembled WGS sequence"/>
</dbReference>
<evidence type="ECO:0000256" key="1">
    <source>
        <dbReference type="SAM" id="Phobius"/>
    </source>
</evidence>
<feature type="transmembrane region" description="Helical" evidence="1">
    <location>
        <begin position="12"/>
        <end position="29"/>
    </location>
</feature>
<evidence type="ECO:0000313" key="2">
    <source>
        <dbReference type="EMBL" id="PKA44915.1"/>
    </source>
</evidence>
<gene>
    <name evidence="2" type="ORF">CWR43_03590</name>
</gene>
<dbReference type="AlphaFoldDB" id="A0A2N0DFP1"/>
<proteinExistence type="predicted"/>
<keyword evidence="1" id="KW-0812">Transmembrane</keyword>
<sequence length="59" mass="6418">MDWWLAAEFIEGGIVGGVLGMLLATRLSACRNILNRSSQLALVAAGYILYRNWGTLFSG</sequence>
<keyword evidence="1" id="KW-0472">Membrane</keyword>
<keyword evidence="1" id="KW-1133">Transmembrane helix</keyword>
<name>A0A2N0DFP1_RHISU</name>
<comment type="caution">
    <text evidence="2">The sequence shown here is derived from an EMBL/GenBank/DDBJ whole genome shotgun (WGS) entry which is preliminary data.</text>
</comment>
<reference evidence="2 3" key="1">
    <citation type="submission" date="2017-11" db="EMBL/GenBank/DDBJ databases">
        <authorList>
            <person name="Han C.G."/>
        </authorList>
    </citation>
    <scope>NUCLEOTIDE SEQUENCE [LARGE SCALE GENOMIC DNA]</scope>
    <source>
        <strain evidence="2 3">HCNT1</strain>
    </source>
</reference>
<evidence type="ECO:0000313" key="3">
    <source>
        <dbReference type="Proteomes" id="UP000232164"/>
    </source>
</evidence>
<reference evidence="2 3" key="2">
    <citation type="submission" date="2017-12" db="EMBL/GenBank/DDBJ databases">
        <title>Genome sequence of Rhizobium sullae HCNT1 isolated from Sulla coronaria nodules and featuring peculiar denitrification phenotypes.</title>
        <authorList>
            <person name="De Diego-Diaz B."/>
            <person name="Treu L."/>
            <person name="Campanaro S."/>
            <person name="Da Silva Duarte V."/>
            <person name="Basaglia M."/>
            <person name="Favaro L."/>
            <person name="Casella S."/>
            <person name="Squartini A."/>
        </authorList>
    </citation>
    <scope>NUCLEOTIDE SEQUENCE [LARGE SCALE GENOMIC DNA]</scope>
    <source>
        <strain evidence="2 3">HCNT1</strain>
    </source>
</reference>
<dbReference type="EMBL" id="PIQN01000003">
    <property type="protein sequence ID" value="PKA44915.1"/>
    <property type="molecule type" value="Genomic_DNA"/>
</dbReference>
<accession>A0A2N0DFP1</accession>
<organism evidence="2 3">
    <name type="scientific">Rhizobium sullae</name>
    <name type="common">Rhizobium hedysari</name>
    <dbReference type="NCBI Taxonomy" id="50338"/>
    <lineage>
        <taxon>Bacteria</taxon>
        <taxon>Pseudomonadati</taxon>
        <taxon>Pseudomonadota</taxon>
        <taxon>Alphaproteobacteria</taxon>
        <taxon>Hyphomicrobiales</taxon>
        <taxon>Rhizobiaceae</taxon>
        <taxon>Rhizobium/Agrobacterium group</taxon>
        <taxon>Rhizobium</taxon>
    </lineage>
</organism>
<protein>
    <submittedName>
        <fullName evidence="2">Uncharacterized protein</fullName>
    </submittedName>
</protein>